<comment type="caution">
    <text evidence="3">The sequence shown here is derived from an EMBL/GenBank/DDBJ whole genome shotgun (WGS) entry which is preliminary data.</text>
</comment>
<protein>
    <submittedName>
        <fullName evidence="3">Exo-alpha-sialidase</fullName>
    </submittedName>
</protein>
<dbReference type="Gene3D" id="2.60.120.260">
    <property type="entry name" value="Galactose-binding domain-like"/>
    <property type="match status" value="1"/>
</dbReference>
<keyword evidence="1" id="KW-0732">Signal</keyword>
<dbReference type="Proteomes" id="UP000605361">
    <property type="component" value="Unassembled WGS sequence"/>
</dbReference>
<accession>A0A931A2P4</accession>
<dbReference type="PANTHER" id="PTHR43752">
    <property type="entry name" value="BNR/ASP-BOX REPEAT FAMILY PROTEIN"/>
    <property type="match status" value="1"/>
</dbReference>
<dbReference type="SUPFAM" id="SSF49785">
    <property type="entry name" value="Galactose-binding domain-like"/>
    <property type="match status" value="1"/>
</dbReference>
<dbReference type="SUPFAM" id="SSF50939">
    <property type="entry name" value="Sialidases"/>
    <property type="match status" value="1"/>
</dbReference>
<dbReference type="Gene3D" id="2.120.10.10">
    <property type="match status" value="1"/>
</dbReference>
<dbReference type="InterPro" id="IPR036278">
    <property type="entry name" value="Sialidase_sf"/>
</dbReference>
<dbReference type="EMBL" id="JADOGI010000009">
    <property type="protein sequence ID" value="MBF8185126.1"/>
    <property type="molecule type" value="Genomic_DNA"/>
</dbReference>
<reference evidence="3" key="1">
    <citation type="submission" date="2020-11" db="EMBL/GenBank/DDBJ databases">
        <title>Whole-genome analyses of Nonomuraea sp. K274.</title>
        <authorList>
            <person name="Veyisoglu A."/>
        </authorList>
    </citation>
    <scope>NUCLEOTIDE SEQUENCE</scope>
    <source>
        <strain evidence="3">K274</strain>
    </source>
</reference>
<proteinExistence type="predicted"/>
<feature type="signal peptide" evidence="1">
    <location>
        <begin position="1"/>
        <end position="23"/>
    </location>
</feature>
<evidence type="ECO:0000313" key="4">
    <source>
        <dbReference type="Proteomes" id="UP000605361"/>
    </source>
</evidence>
<evidence type="ECO:0000313" key="3">
    <source>
        <dbReference type="EMBL" id="MBF8185126.1"/>
    </source>
</evidence>
<feature type="chain" id="PRO_5037572923" evidence="1">
    <location>
        <begin position="24"/>
        <end position="569"/>
    </location>
</feature>
<dbReference type="PANTHER" id="PTHR43752:SF2">
    <property type="entry name" value="BNR_ASP-BOX REPEAT FAMILY PROTEIN"/>
    <property type="match status" value="1"/>
</dbReference>
<dbReference type="CDD" id="cd15482">
    <property type="entry name" value="Sialidase_non-viral"/>
    <property type="match status" value="1"/>
</dbReference>
<feature type="domain" description="Sialidase" evidence="2">
    <location>
        <begin position="152"/>
        <end position="347"/>
    </location>
</feature>
<name>A0A931A2P4_9ACTN</name>
<evidence type="ECO:0000256" key="1">
    <source>
        <dbReference type="SAM" id="SignalP"/>
    </source>
</evidence>
<dbReference type="InterPro" id="IPR011040">
    <property type="entry name" value="Sialidase"/>
</dbReference>
<dbReference type="Pfam" id="PF13088">
    <property type="entry name" value="BNR_2"/>
    <property type="match status" value="1"/>
</dbReference>
<keyword evidence="4" id="KW-1185">Reference proteome</keyword>
<gene>
    <name evidence="3" type="ORF">ITP53_05105</name>
</gene>
<dbReference type="AlphaFoldDB" id="A0A931A2P4"/>
<evidence type="ECO:0000259" key="2">
    <source>
        <dbReference type="Pfam" id="PF13088"/>
    </source>
</evidence>
<organism evidence="3 4">
    <name type="scientific">Nonomuraea cypriaca</name>
    <dbReference type="NCBI Taxonomy" id="1187855"/>
    <lineage>
        <taxon>Bacteria</taxon>
        <taxon>Bacillati</taxon>
        <taxon>Actinomycetota</taxon>
        <taxon>Actinomycetes</taxon>
        <taxon>Streptosporangiales</taxon>
        <taxon>Streptosporangiaceae</taxon>
        <taxon>Nonomuraea</taxon>
    </lineage>
</organism>
<sequence>MRMPRAVVAAVSLAAGLPVPPQATQAGAGYCVLPEHSQQPAGDQPYLIATDSSLGWIHPNPPPAEREPSDSQRLEFAGFPNVSVLDVVGPRGEPARKVIATYTTNVDKVVTLTNEASVSEDDGVTFGPADSTPLREAPVELLDGRFFATEYYPDMTGAHTARLGVLTSSSSDAGESWLRSEATLTTPGDLLPGGAAHGAPVQLADGTILITVYARYRDTATYQAEVYASADGGATFARRGVIAVPAGEFAFTEAAMAQTADGSLLAVLRRDGGTYSTLHQSRSTDGGATWSPVREVRFPGPECVVRGVAPRLLLMPGGALVLSAGRPDNWLAVSPDGLGEEWREPRVTYHNRDGVWDTHGSSGYTGVAAVGPHRLIQVFDNCKLPGVRPDDLLNETACPAHGRFENGGWYAIKRRLFTVAPPATGRLDLAAMRRRGRLSIETTMRWRGPYRLRTRPEAAFDGSTAYWSSAVGTGRGDYVLHLDRARPLSLIGLSLHPGHPASARVYVSRNGRSWGEPVVTITARTDYALRYHPVGRTARHVKIAVSPSADCDPEIAPSCAMLNEVELYS</sequence>
<dbReference type="InterPro" id="IPR008979">
    <property type="entry name" value="Galactose-bd-like_sf"/>
</dbReference>